<dbReference type="Proteomes" id="UP000255425">
    <property type="component" value="Unassembled WGS sequence"/>
</dbReference>
<dbReference type="GO" id="GO:0007155">
    <property type="term" value="P:cell adhesion"/>
    <property type="evidence" value="ECO:0007669"/>
    <property type="project" value="InterPro"/>
</dbReference>
<dbReference type="InterPro" id="IPR008966">
    <property type="entry name" value="Adhesion_dom_sf"/>
</dbReference>
<dbReference type="Pfam" id="PF17961">
    <property type="entry name" value="Big_8"/>
    <property type="match status" value="1"/>
</dbReference>
<feature type="domain" description="SDR-like Ig" evidence="6">
    <location>
        <begin position="80"/>
        <end position="186"/>
    </location>
</feature>
<dbReference type="RefSeq" id="WP_115312568.1">
    <property type="nucleotide sequence ID" value="NZ_CP066042.1"/>
</dbReference>
<protein>
    <submittedName>
        <fullName evidence="7">Clumping factor ClfB, fibrinogen binding protein</fullName>
    </submittedName>
</protein>
<evidence type="ECO:0000313" key="7">
    <source>
        <dbReference type="EMBL" id="SUM67879.1"/>
    </source>
</evidence>
<evidence type="ECO:0000313" key="8">
    <source>
        <dbReference type="Proteomes" id="UP000255425"/>
    </source>
</evidence>
<keyword evidence="8" id="KW-1185">Reference proteome</keyword>
<dbReference type="GeneID" id="63935161"/>
<reference evidence="7 8" key="1">
    <citation type="submission" date="2018-06" db="EMBL/GenBank/DDBJ databases">
        <authorList>
            <consortium name="Pathogen Informatics"/>
            <person name="Doyle S."/>
        </authorList>
    </citation>
    <scope>NUCLEOTIDE SEQUENCE [LARGE SCALE GENOMIC DNA]</scope>
    <source>
        <strain evidence="7 8">NCTC11807</strain>
    </source>
</reference>
<dbReference type="AlphaFoldDB" id="A0A380GZF5"/>
<evidence type="ECO:0000256" key="2">
    <source>
        <dbReference type="ARBA" id="ARBA00022512"/>
    </source>
</evidence>
<comment type="subcellular location">
    <subcellularLocation>
        <location evidence="1">Secreted</location>
        <location evidence="1">Cell wall</location>
        <topology evidence="1">Peptidoglycan-anchor</topology>
    </subcellularLocation>
</comment>
<dbReference type="EMBL" id="UHDZ01000001">
    <property type="protein sequence ID" value="SUM67879.1"/>
    <property type="molecule type" value="Genomic_DNA"/>
</dbReference>
<organism evidence="7 8">
    <name type="scientific">Staphylococcus saccharolyticus</name>
    <dbReference type="NCBI Taxonomy" id="33028"/>
    <lineage>
        <taxon>Bacteria</taxon>
        <taxon>Bacillati</taxon>
        <taxon>Bacillota</taxon>
        <taxon>Bacilli</taxon>
        <taxon>Bacillales</taxon>
        <taxon>Staphylococcaceae</taxon>
        <taxon>Staphylococcus</taxon>
    </lineage>
</organism>
<evidence type="ECO:0000256" key="5">
    <source>
        <dbReference type="ARBA" id="ARBA00023088"/>
    </source>
</evidence>
<dbReference type="InterPro" id="IPR041171">
    <property type="entry name" value="SDR_Ig"/>
</dbReference>
<dbReference type="Gene3D" id="2.60.40.1290">
    <property type="match status" value="1"/>
</dbReference>
<evidence type="ECO:0000256" key="4">
    <source>
        <dbReference type="ARBA" id="ARBA00022729"/>
    </source>
</evidence>
<evidence type="ECO:0000256" key="3">
    <source>
        <dbReference type="ARBA" id="ARBA00022525"/>
    </source>
</evidence>
<dbReference type="Gene3D" id="2.60.40.1280">
    <property type="match status" value="1"/>
</dbReference>
<evidence type="ECO:0000256" key="1">
    <source>
        <dbReference type="ARBA" id="ARBA00004168"/>
    </source>
</evidence>
<name>A0A380GZF5_9STAP</name>
<keyword evidence="2" id="KW-0134">Cell wall</keyword>
<accession>A0A380GZF5</accession>
<dbReference type="InterPro" id="IPR011252">
    <property type="entry name" value="Fibrogen-bd_dom1"/>
</dbReference>
<keyword evidence="4" id="KW-0732">Signal</keyword>
<keyword evidence="3" id="KW-0964">Secreted</keyword>
<dbReference type="SUPFAM" id="SSF49401">
    <property type="entry name" value="Bacterial adhesins"/>
    <property type="match status" value="2"/>
</dbReference>
<gene>
    <name evidence="7" type="primary">clfB</name>
    <name evidence="7" type="ORF">NCTC11807_00332</name>
</gene>
<evidence type="ECO:0000259" key="6">
    <source>
        <dbReference type="Pfam" id="PF17961"/>
    </source>
</evidence>
<proteinExistence type="predicted"/>
<keyword evidence="5" id="KW-0572">Peptidoglycan-anchor</keyword>
<sequence>MPNELKASTFTRTLLNSPSNDNANQSETKEVQATPRTISRFAHPVNTSATNSAETEQQGAHVNNQVNIDNFNVTNKTFDPNQSGYSNLNADFTVNGKVKEGDYFTVQYPEHVTVNGDVNYEKLGNLMKLKPLTNADGDVVATGVYDVNSKIVKYTFTNYVNDRNNIKGNFRLPIFTDRKTTPNSGNYYSSFNVAGKDYSETLNINYDSPVQGISDDNGPNISSFITDVDLHSGSNDLKQRVYVNPMQHDLYNSIV</sequence>